<feature type="compositionally biased region" description="Polar residues" evidence="1">
    <location>
        <begin position="10"/>
        <end position="19"/>
    </location>
</feature>
<dbReference type="Proteomes" id="UP000837857">
    <property type="component" value="Chromosome 7"/>
</dbReference>
<keyword evidence="3" id="KW-1185">Reference proteome</keyword>
<feature type="compositionally biased region" description="Polar residues" evidence="1">
    <location>
        <begin position="51"/>
        <end position="61"/>
    </location>
</feature>
<organism evidence="2 3">
    <name type="scientific">Iphiclides podalirius</name>
    <name type="common">scarce swallowtail</name>
    <dbReference type="NCBI Taxonomy" id="110791"/>
    <lineage>
        <taxon>Eukaryota</taxon>
        <taxon>Metazoa</taxon>
        <taxon>Ecdysozoa</taxon>
        <taxon>Arthropoda</taxon>
        <taxon>Hexapoda</taxon>
        <taxon>Insecta</taxon>
        <taxon>Pterygota</taxon>
        <taxon>Neoptera</taxon>
        <taxon>Endopterygota</taxon>
        <taxon>Lepidoptera</taxon>
        <taxon>Glossata</taxon>
        <taxon>Ditrysia</taxon>
        <taxon>Papilionoidea</taxon>
        <taxon>Papilionidae</taxon>
        <taxon>Papilioninae</taxon>
        <taxon>Iphiclides</taxon>
    </lineage>
</organism>
<name>A0ABN8J2D1_9NEOP</name>
<accession>A0ABN8J2D1</accession>
<gene>
    <name evidence="2" type="ORF">IPOD504_LOCUS16284</name>
</gene>
<evidence type="ECO:0000313" key="2">
    <source>
        <dbReference type="EMBL" id="CAH2074801.1"/>
    </source>
</evidence>
<protein>
    <submittedName>
        <fullName evidence="2">Uncharacterized protein</fullName>
    </submittedName>
</protein>
<evidence type="ECO:0000256" key="1">
    <source>
        <dbReference type="SAM" id="MobiDB-lite"/>
    </source>
</evidence>
<feature type="region of interest" description="Disordered" evidence="1">
    <location>
        <begin position="1"/>
        <end position="109"/>
    </location>
</feature>
<feature type="compositionally biased region" description="Low complexity" evidence="1">
    <location>
        <begin position="36"/>
        <end position="50"/>
    </location>
</feature>
<sequence length="365" mass="39295">MTVSPKKHTSNFTTSTTNRGVEAKEVEIGNILLDTSMQPSSQPSHPSQQSTDCSHTSTSPPSRGDSASYIQVLVQKQRRRRDTITAPRLPQPSSPGAPPAPTPPRCKTKPAMLQADSTRMQFIPIPHAINENTPQKHGGCVACKIWPESLLACPAIAALHQSCGALPEPTCERKKNERALPKRLGALPKNDVSLWRKVRNITKENMEPLDGPERLDVYRFETGLATLSARGSAPTRLERALRRGARPAARLLAEALAAPRLLAALPAALLLAALRSALTPVRDTAVGLVQTASDYMLKPLLALAFNALLQPALACAMQSARAVRAAVRPLLLALNDAVEPLARLLAAVRLVHVERRCACSCSHAV</sequence>
<reference evidence="2" key="1">
    <citation type="submission" date="2022-03" db="EMBL/GenBank/DDBJ databases">
        <authorList>
            <person name="Martin H S."/>
        </authorList>
    </citation>
    <scope>NUCLEOTIDE SEQUENCE</scope>
</reference>
<evidence type="ECO:0000313" key="3">
    <source>
        <dbReference type="Proteomes" id="UP000837857"/>
    </source>
</evidence>
<dbReference type="EMBL" id="OW152819">
    <property type="protein sequence ID" value="CAH2074801.1"/>
    <property type="molecule type" value="Genomic_DNA"/>
</dbReference>
<proteinExistence type="predicted"/>
<feature type="compositionally biased region" description="Pro residues" evidence="1">
    <location>
        <begin position="89"/>
        <end position="104"/>
    </location>
</feature>
<feature type="non-terminal residue" evidence="2">
    <location>
        <position position="365"/>
    </location>
</feature>